<accession>W1Y5C9</accession>
<evidence type="ECO:0000256" key="1">
    <source>
        <dbReference type="SAM" id="Coils"/>
    </source>
</evidence>
<proteinExistence type="predicted"/>
<evidence type="ECO:0000313" key="3">
    <source>
        <dbReference type="EMBL" id="ETJ37616.1"/>
    </source>
</evidence>
<dbReference type="AlphaFoldDB" id="W1Y5C9"/>
<feature type="coiled-coil region" evidence="1">
    <location>
        <begin position="397"/>
        <end position="484"/>
    </location>
</feature>
<feature type="domain" description="Rad50/SbcC-type AAA" evidence="2">
    <location>
        <begin position="127"/>
        <end position="312"/>
    </location>
</feature>
<feature type="coiled-coil region" evidence="1">
    <location>
        <begin position="277"/>
        <end position="314"/>
    </location>
</feature>
<organism evidence="3">
    <name type="scientific">human gut metagenome</name>
    <dbReference type="NCBI Taxonomy" id="408170"/>
    <lineage>
        <taxon>unclassified sequences</taxon>
        <taxon>metagenomes</taxon>
        <taxon>organismal metagenomes</taxon>
    </lineage>
</organism>
<reference evidence="3" key="1">
    <citation type="submission" date="2013-12" db="EMBL/GenBank/DDBJ databases">
        <title>A Varibaculum cambriense genome reconstructed from a premature infant gut community with otherwise low bacterial novelty that shifts toward anaerobic metabolism during the third week of life.</title>
        <authorList>
            <person name="Brown C.T."/>
            <person name="Sharon I."/>
            <person name="Thomas B.C."/>
            <person name="Castelle C.J."/>
            <person name="Morowitz M.J."/>
            <person name="Banfield J.F."/>
        </authorList>
    </citation>
    <scope>NUCLEOTIDE SEQUENCE</scope>
</reference>
<gene>
    <name evidence="3" type="ORF">Q604_UNBC08170G0001</name>
</gene>
<dbReference type="InterPro" id="IPR027417">
    <property type="entry name" value="P-loop_NTPase"/>
</dbReference>
<dbReference type="EMBL" id="AZMM01008170">
    <property type="protein sequence ID" value="ETJ37616.1"/>
    <property type="molecule type" value="Genomic_DNA"/>
</dbReference>
<dbReference type="GO" id="GO:0016887">
    <property type="term" value="F:ATP hydrolysis activity"/>
    <property type="evidence" value="ECO:0007669"/>
    <property type="project" value="InterPro"/>
</dbReference>
<keyword evidence="1" id="KW-0175">Coiled coil</keyword>
<feature type="non-terminal residue" evidence="3">
    <location>
        <position position="1"/>
    </location>
</feature>
<dbReference type="GO" id="GO:0006302">
    <property type="term" value="P:double-strand break repair"/>
    <property type="evidence" value="ECO:0007669"/>
    <property type="project" value="InterPro"/>
</dbReference>
<protein>
    <recommendedName>
        <fullName evidence="2">Rad50/SbcC-type AAA domain-containing protein</fullName>
    </recommendedName>
</protein>
<comment type="caution">
    <text evidence="3">The sequence shown here is derived from an EMBL/GenBank/DDBJ whole genome shotgun (WGS) entry which is preliminary data.</text>
</comment>
<dbReference type="SUPFAM" id="SSF52540">
    <property type="entry name" value="P-loop containing nucleoside triphosphate hydrolases"/>
    <property type="match status" value="1"/>
</dbReference>
<sequence>FWYAAHVTSDNGILKGKHNNLWQSDKLIAAQIPSKKNEVDPKYTSILKNKDPNYQKQTPFALINAKDISKPEDLALDTSSCLIKMSKLNFESFKLAFRDPDARVKLNSDINNKFPHSSIDKIKISMGYLDNLSLDLSSNLNTIIGGRGTGKSTLIELIRYALDIAPTSQNTNTSFENICKSNLGIGGKVELIVTSHAQYGKQFKIIKRYNEDPIIKDIDNNVSNYTVKDILPNIEVYSQNEIIDLTTNENAKLNILNRFLDKDDRSNDKKEEIKTNLHSNSKSLIKAKEDLENLQEKINQLPKLKEKLKHFNELGIGKKLEVQGKISREEQYIQNTKQIIEDNDISITNIILPFNENYNQQIKHVEIFDSIKNITDNHNKKLKEIKSMFTDLKDTTQNEIEKIYNVWKEKKKNIEKEINRAIKSLDDIEGKTKEDIAHEYTETQKQITSIEPLETQLSRVKTSIETLENERIQLKEDLKEIFDEQLKNLNRCVKKINNRYLKKQVNI</sequence>
<evidence type="ECO:0000259" key="2">
    <source>
        <dbReference type="Pfam" id="PF13476"/>
    </source>
</evidence>
<dbReference type="InterPro" id="IPR038729">
    <property type="entry name" value="Rad50/SbcC_AAA"/>
</dbReference>
<feature type="non-terminal residue" evidence="3">
    <location>
        <position position="507"/>
    </location>
</feature>
<dbReference type="Pfam" id="PF13476">
    <property type="entry name" value="AAA_23"/>
    <property type="match status" value="1"/>
</dbReference>
<dbReference type="Gene3D" id="3.40.50.300">
    <property type="entry name" value="P-loop containing nucleotide triphosphate hydrolases"/>
    <property type="match status" value="1"/>
</dbReference>
<name>W1Y5C9_9ZZZZ</name>